<evidence type="ECO:0000256" key="2">
    <source>
        <dbReference type="ARBA" id="ARBA00022688"/>
    </source>
</evidence>
<comment type="pathway">
    <text evidence="4">Cofactor biosynthesis; ubiquinone biosynthesis.</text>
</comment>
<dbReference type="AlphaFoldDB" id="A0A5C8ZV89"/>
<evidence type="ECO:0000256" key="1">
    <source>
        <dbReference type="ARBA" id="ARBA00022490"/>
    </source>
</evidence>
<name>A0A5C8ZV89_9GAMM</name>
<evidence type="ECO:0000313" key="6">
    <source>
        <dbReference type="Proteomes" id="UP000321933"/>
    </source>
</evidence>
<gene>
    <name evidence="4" type="primary">ubiC</name>
    <name evidence="5" type="ORF">FVW59_08275</name>
</gene>
<dbReference type="GO" id="GO:0006744">
    <property type="term" value="P:ubiquinone biosynthetic process"/>
    <property type="evidence" value="ECO:0007669"/>
    <property type="project" value="UniProtKB-UniRule"/>
</dbReference>
<feature type="binding site" evidence="4">
    <location>
        <position position="169"/>
    </location>
    <ligand>
        <name>substrate</name>
    </ligand>
</feature>
<accession>A0A5C8ZV89</accession>
<keyword evidence="6" id="KW-1185">Reference proteome</keyword>
<dbReference type="Proteomes" id="UP000321933">
    <property type="component" value="Unassembled WGS sequence"/>
</dbReference>
<dbReference type="EMBL" id="VRYZ01000003">
    <property type="protein sequence ID" value="TXS92408.1"/>
    <property type="molecule type" value="Genomic_DNA"/>
</dbReference>
<protein>
    <recommendedName>
        <fullName evidence="4">Probable chorismate pyruvate-lyase</fullName>
        <shortName evidence="4">CL</shortName>
        <shortName evidence="4">CPL</shortName>
        <ecNumber evidence="4">4.1.3.40</ecNumber>
    </recommendedName>
</protein>
<organism evidence="5 6">
    <name type="scientific">Parahaliea aestuarii</name>
    <dbReference type="NCBI Taxonomy" id="1852021"/>
    <lineage>
        <taxon>Bacteria</taxon>
        <taxon>Pseudomonadati</taxon>
        <taxon>Pseudomonadota</taxon>
        <taxon>Gammaproteobacteria</taxon>
        <taxon>Cellvibrionales</taxon>
        <taxon>Halieaceae</taxon>
        <taxon>Parahaliea</taxon>
    </lineage>
</organism>
<feature type="binding site" evidence="4">
    <location>
        <position position="131"/>
    </location>
    <ligand>
        <name>substrate</name>
    </ligand>
</feature>
<evidence type="ECO:0000256" key="3">
    <source>
        <dbReference type="ARBA" id="ARBA00023239"/>
    </source>
</evidence>
<comment type="caution">
    <text evidence="5">The sequence shown here is derived from an EMBL/GenBank/DDBJ whole genome shotgun (WGS) entry which is preliminary data.</text>
</comment>
<dbReference type="SUPFAM" id="SSF64288">
    <property type="entry name" value="Chorismate lyase-like"/>
    <property type="match status" value="1"/>
</dbReference>
<sequence length="256" mass="29030">MKNVQEPQAPPAGRPVAYIRPRADKSCATALAPTAAISHARPAFLPDRTVPGLLLPPQAEPRWRPAGRIPNYRLGHRERTWLLDDSSLTRRIVANNPGHFRVQRLRQEWVTPLPSERRLLDIPLRQRALVREVILQVDDVPLVFARSLFPVSSLTGELRHLRQLRNRPLGAILFRMPGMQRSPFEVARIDGNSSYLPHSLQQPASAWGRRSCFDIGGRQLLVSEVFLQAFRPWPAELPVHRSQHGKVNAAILRSKQ</sequence>
<dbReference type="GO" id="GO:0042866">
    <property type="term" value="P:pyruvate biosynthetic process"/>
    <property type="evidence" value="ECO:0007669"/>
    <property type="project" value="UniProtKB-UniRule"/>
</dbReference>
<proteinExistence type="inferred from homology"/>
<keyword evidence="3 4" id="KW-0456">Lyase</keyword>
<dbReference type="GO" id="GO:0005829">
    <property type="term" value="C:cytosol"/>
    <property type="evidence" value="ECO:0007669"/>
    <property type="project" value="TreeGrafter"/>
</dbReference>
<dbReference type="OrthoDB" id="9789493at2"/>
<feature type="binding site" evidence="4">
    <location>
        <position position="224"/>
    </location>
    <ligand>
        <name>substrate</name>
    </ligand>
</feature>
<dbReference type="GO" id="GO:0008813">
    <property type="term" value="F:chorismate lyase activity"/>
    <property type="evidence" value="ECO:0007669"/>
    <property type="project" value="UniProtKB-UniRule"/>
</dbReference>
<dbReference type="HAMAP" id="MF_01632">
    <property type="entry name" value="UbiC"/>
    <property type="match status" value="1"/>
</dbReference>
<comment type="catalytic activity">
    <reaction evidence="4">
        <text>chorismate = 4-hydroxybenzoate + pyruvate</text>
        <dbReference type="Rhea" id="RHEA:16505"/>
        <dbReference type="ChEBI" id="CHEBI:15361"/>
        <dbReference type="ChEBI" id="CHEBI:17879"/>
        <dbReference type="ChEBI" id="CHEBI:29748"/>
        <dbReference type="EC" id="4.1.3.40"/>
    </reaction>
</comment>
<dbReference type="PANTHER" id="PTHR38683">
    <property type="entry name" value="CHORISMATE PYRUVATE-LYASE"/>
    <property type="match status" value="1"/>
</dbReference>
<comment type="function">
    <text evidence="4">Removes the pyruvyl group from chorismate, with concomitant aromatization of the ring, to provide 4-hydroxybenzoate (4HB) for the ubiquinone pathway.</text>
</comment>
<evidence type="ECO:0000313" key="5">
    <source>
        <dbReference type="EMBL" id="TXS92408.1"/>
    </source>
</evidence>
<dbReference type="Pfam" id="PF04345">
    <property type="entry name" value="Chor_lyase"/>
    <property type="match status" value="1"/>
</dbReference>
<dbReference type="UniPathway" id="UPA00232"/>
<keyword evidence="4" id="KW-0670">Pyruvate</keyword>
<comment type="caution">
    <text evidence="4">Lacks conserved residue(s) required for the propagation of feature annotation.</text>
</comment>
<comment type="similarity">
    <text evidence="4">Belongs to the UbiC family.</text>
</comment>
<dbReference type="InterPro" id="IPR028978">
    <property type="entry name" value="Chorismate_lyase_/UTRA_dom_sf"/>
</dbReference>
<reference evidence="5 6" key="1">
    <citation type="submission" date="2019-08" db="EMBL/GenBank/DDBJ databases">
        <title>Parahaliea maris sp. nov., isolated from the surface seawater.</title>
        <authorList>
            <person name="Liu Y."/>
        </authorList>
    </citation>
    <scope>NUCLEOTIDE SEQUENCE [LARGE SCALE GENOMIC DNA]</scope>
    <source>
        <strain evidence="5 6">S2-26</strain>
    </source>
</reference>
<dbReference type="PANTHER" id="PTHR38683:SF1">
    <property type="entry name" value="CHORISMATE PYRUVATE-LYASE"/>
    <property type="match status" value="1"/>
</dbReference>
<dbReference type="EC" id="4.1.3.40" evidence="4"/>
<evidence type="ECO:0000256" key="4">
    <source>
        <dbReference type="HAMAP-Rule" id="MF_01632"/>
    </source>
</evidence>
<dbReference type="Gene3D" id="3.40.1410.10">
    <property type="entry name" value="Chorismate lyase-like"/>
    <property type="match status" value="1"/>
</dbReference>
<keyword evidence="1 4" id="KW-0963">Cytoplasm</keyword>
<dbReference type="InterPro" id="IPR007440">
    <property type="entry name" value="Chorismate--pyruvate_lyase"/>
</dbReference>
<comment type="subcellular location">
    <subcellularLocation>
        <location evidence="4">Cytoplasm</location>
    </subcellularLocation>
</comment>
<keyword evidence="2 4" id="KW-0831">Ubiquinone biosynthesis</keyword>